<dbReference type="GO" id="GO:0008270">
    <property type="term" value="F:zinc ion binding"/>
    <property type="evidence" value="ECO:0007669"/>
    <property type="project" value="UniProtKB-KW"/>
</dbReference>
<dbReference type="PANTHER" id="PTHR15710">
    <property type="entry name" value="E3 UBIQUITIN-PROTEIN LIGASE PRAJA"/>
    <property type="match status" value="1"/>
</dbReference>
<comment type="caution">
    <text evidence="7">The sequence shown here is derived from an EMBL/GenBank/DDBJ whole genome shotgun (WGS) entry which is preliminary data.</text>
</comment>
<evidence type="ECO:0000256" key="5">
    <source>
        <dbReference type="SAM" id="MobiDB-lite"/>
    </source>
</evidence>
<dbReference type="AlphaFoldDB" id="A0A9W8HFX2"/>
<name>A0A9W8HFX2_9FUNG</name>
<keyword evidence="8" id="KW-1185">Reference proteome</keyword>
<dbReference type="InterPro" id="IPR013083">
    <property type="entry name" value="Znf_RING/FYVE/PHD"/>
</dbReference>
<reference evidence="7" key="1">
    <citation type="submission" date="2022-07" db="EMBL/GenBank/DDBJ databases">
        <title>Phylogenomic reconstructions and comparative analyses of Kickxellomycotina fungi.</title>
        <authorList>
            <person name="Reynolds N.K."/>
            <person name="Stajich J.E."/>
            <person name="Barry K."/>
            <person name="Grigoriev I.V."/>
            <person name="Crous P."/>
            <person name="Smith M.E."/>
        </authorList>
    </citation>
    <scope>NUCLEOTIDE SEQUENCE</scope>
    <source>
        <strain evidence="7">NBRC 105414</strain>
    </source>
</reference>
<organism evidence="7 8">
    <name type="scientific">Coemansia javaensis</name>
    <dbReference type="NCBI Taxonomy" id="2761396"/>
    <lineage>
        <taxon>Eukaryota</taxon>
        <taxon>Fungi</taxon>
        <taxon>Fungi incertae sedis</taxon>
        <taxon>Zoopagomycota</taxon>
        <taxon>Kickxellomycotina</taxon>
        <taxon>Kickxellomycetes</taxon>
        <taxon>Kickxellales</taxon>
        <taxon>Kickxellaceae</taxon>
        <taxon>Coemansia</taxon>
    </lineage>
</organism>
<protein>
    <recommendedName>
        <fullName evidence="6">RING-type domain-containing protein</fullName>
    </recommendedName>
</protein>
<sequence length="194" mass="21213">MASYHAEHGVSEQGGGGGPQADEARRGRWVAQVVDDFMDVGRSGQGTPVAAAAAPESYLAVARLFGEFMGEGGSEHQRFLEGLIMRLNEEANAGTVGPPPASAEFIRTLPVLPAEQCRGLGCAICNEAAPAGPGTRLPCCHHFHRDCIRPWLELHNTCPMCRAEVPSDDPRWLERRREHERREARELRDNAMFG</sequence>
<dbReference type="PROSITE" id="PS50089">
    <property type="entry name" value="ZF_RING_2"/>
    <property type="match status" value="1"/>
</dbReference>
<evidence type="ECO:0000256" key="1">
    <source>
        <dbReference type="ARBA" id="ARBA00022723"/>
    </source>
</evidence>
<evidence type="ECO:0000313" key="8">
    <source>
        <dbReference type="Proteomes" id="UP001140217"/>
    </source>
</evidence>
<dbReference type="GO" id="GO:0061630">
    <property type="term" value="F:ubiquitin protein ligase activity"/>
    <property type="evidence" value="ECO:0007669"/>
    <property type="project" value="TreeGrafter"/>
</dbReference>
<dbReference type="SUPFAM" id="SSF57850">
    <property type="entry name" value="RING/U-box"/>
    <property type="match status" value="1"/>
</dbReference>
<dbReference type="CDD" id="cd16454">
    <property type="entry name" value="RING-H2_PA-TM-RING"/>
    <property type="match status" value="1"/>
</dbReference>
<evidence type="ECO:0000256" key="4">
    <source>
        <dbReference type="PROSITE-ProRule" id="PRU00175"/>
    </source>
</evidence>
<dbReference type="GO" id="GO:0005737">
    <property type="term" value="C:cytoplasm"/>
    <property type="evidence" value="ECO:0007669"/>
    <property type="project" value="TreeGrafter"/>
</dbReference>
<keyword evidence="1" id="KW-0479">Metal-binding</keyword>
<feature type="domain" description="RING-type" evidence="6">
    <location>
        <begin position="122"/>
        <end position="162"/>
    </location>
</feature>
<dbReference type="EMBL" id="JANBUL010000095">
    <property type="protein sequence ID" value="KAJ2781710.1"/>
    <property type="molecule type" value="Genomic_DNA"/>
</dbReference>
<evidence type="ECO:0000256" key="2">
    <source>
        <dbReference type="ARBA" id="ARBA00022771"/>
    </source>
</evidence>
<accession>A0A9W8HFX2</accession>
<evidence type="ECO:0000313" key="7">
    <source>
        <dbReference type="EMBL" id="KAJ2781710.1"/>
    </source>
</evidence>
<keyword evidence="2 4" id="KW-0863">Zinc-finger</keyword>
<dbReference type="Pfam" id="PF13639">
    <property type="entry name" value="zf-RING_2"/>
    <property type="match status" value="1"/>
</dbReference>
<evidence type="ECO:0000259" key="6">
    <source>
        <dbReference type="PROSITE" id="PS50089"/>
    </source>
</evidence>
<dbReference type="OrthoDB" id="8062037at2759"/>
<keyword evidence="3" id="KW-0862">Zinc</keyword>
<evidence type="ECO:0000256" key="3">
    <source>
        <dbReference type="ARBA" id="ARBA00022833"/>
    </source>
</evidence>
<dbReference type="PANTHER" id="PTHR15710:SF243">
    <property type="entry name" value="E3 UBIQUITIN-PROTEIN LIGASE PRAJA-2 ISOFORM X1"/>
    <property type="match status" value="1"/>
</dbReference>
<feature type="compositionally biased region" description="Basic and acidic residues" evidence="5">
    <location>
        <begin position="1"/>
        <end position="10"/>
    </location>
</feature>
<dbReference type="SMART" id="SM00184">
    <property type="entry name" value="RING"/>
    <property type="match status" value="1"/>
</dbReference>
<proteinExistence type="predicted"/>
<dbReference type="Proteomes" id="UP001140217">
    <property type="component" value="Unassembled WGS sequence"/>
</dbReference>
<dbReference type="InterPro" id="IPR001841">
    <property type="entry name" value="Znf_RING"/>
</dbReference>
<dbReference type="GO" id="GO:0016567">
    <property type="term" value="P:protein ubiquitination"/>
    <property type="evidence" value="ECO:0007669"/>
    <property type="project" value="TreeGrafter"/>
</dbReference>
<gene>
    <name evidence="7" type="ORF">H4R18_002715</name>
</gene>
<feature type="region of interest" description="Disordered" evidence="5">
    <location>
        <begin position="1"/>
        <end position="26"/>
    </location>
</feature>
<dbReference type="Gene3D" id="3.30.40.10">
    <property type="entry name" value="Zinc/RING finger domain, C3HC4 (zinc finger)"/>
    <property type="match status" value="1"/>
</dbReference>